<dbReference type="STRING" id="418784.A0A2P7YSY9"/>
<evidence type="ECO:0000259" key="1">
    <source>
        <dbReference type="Pfam" id="PF08457"/>
    </source>
</evidence>
<dbReference type="Proteomes" id="UP000241107">
    <property type="component" value="Unassembled WGS sequence"/>
</dbReference>
<comment type="caution">
    <text evidence="2">The sequence shown here is derived from an EMBL/GenBank/DDBJ whole genome shotgun (WGS) entry which is preliminary data.</text>
</comment>
<dbReference type="Pfam" id="PF08457">
    <property type="entry name" value="Sfi1"/>
    <property type="match status" value="1"/>
</dbReference>
<dbReference type="RefSeq" id="XP_024714264.1">
    <property type="nucleotide sequence ID" value="XM_024857765.1"/>
</dbReference>
<keyword evidence="3" id="KW-1185">Reference proteome</keyword>
<sequence length="1131" mass="133351">MVEDTQVYHLVRDLHLLQDLRNGEAQFHSLFKKVVEDVLRLVGLKHKHRIKITIYTSQFPALTLTCYCKPQRANEKPNIQELAQYEPHSHGSSYFDHLLQALSTTSIDKGRPRYVKESYTAIVEELCRYIQLALEIYSYSKDHLAEFLGQCLIHEYTTAKNLDRKVEQTTDETQQLASVLDELLNKSTGSDSDSIFEYTVPPASRTGLLNFTCDDEAFNKAYEAVLHLTLLKSETSVYSSVPSLVRILLLMLEKHHGIECMEIESFENREKQLQLFYEFFLGSEQLSGIVPSQYIQQAESILDSVEFPTDSPSLVKGDESDHELAGIAETLVSEGFLQHEFGEILSNLSTVVNLLNEYDPQFHPQLPQIFKQYALLVYEQYTDLACLADYKYVEELTNLVGQIAEYEANEDMNGDLVLSIIDRLHYQQGFLTSEYHNSTILMRLANRIWSSSYEITKQVFRKWNNRTISAIHLGSKLFQNSLERDLKILNSRFNMWYNKFMRLLMLISQAENYSGKKLLARVLKDLWIPKLIHVGDLEYQCQRFVMKNRLFAWRARTERRSQMNRKLREFYDRNLAGACFNQLKEKHKHYEDNVRKALAINRKVDKKCDKIILQNVIRKWHRLLDSSNRSATRSMGSTKDFVLSKKLIALNKIETRHTSSKHFNIWHKKMRLLQTYSKCSRVNSNNTKAFFFHGWRRSFMLKGLQNEWEAKQDRNFARSALQIWSQHKNHRVQASGYQRKILLGRVMKNWKLAHKKKNSRLDLLLGTIYLKAWRLKMLSKDLADSDSKRILERAFSKWKSMNVIHSENETQASHIAKLSLQNATLALWKSRMDMHEELRLVAQLNFERQYFLRWKEKTSEANKCLQLAANFRENGLLFKDRYSAKLHIRLWQNRIVSRFEAYANEAVDNFHERVRHKRTLSIFMKHWQNERAKISARRKKLNLLLQQHNTASPALAPVLNHWKDKALRYQEHHAMSLEFHDAVLHKKVMVLWYEKLLIKSNYLEELADDLLSQKSYATSLEYLQKWNLKYIKTYKRNLQTCTMFQEKWNASKARSLLQVWRFKALHREYTEEKQEDDYVEADTSVFFSSLSPLAKKRGSFLEGHSYLHTPVKKQDESDKIGYQYENDFRQN</sequence>
<protein>
    <recommendedName>
        <fullName evidence="1">Sfi1 spindle body domain-containing protein</fullName>
    </recommendedName>
</protein>
<feature type="domain" description="Sfi1 spindle body" evidence="1">
    <location>
        <begin position="654"/>
        <end position="1063"/>
    </location>
</feature>
<dbReference type="OrthoDB" id="4070448at2759"/>
<dbReference type="VEuPathDB" id="FungiDB:C7M61_002390"/>
<proteinExistence type="predicted"/>
<dbReference type="AlphaFoldDB" id="A0A2P7YSY9"/>
<evidence type="ECO:0000313" key="3">
    <source>
        <dbReference type="Proteomes" id="UP000241107"/>
    </source>
</evidence>
<reference evidence="2 3" key="1">
    <citation type="submission" date="2018-03" db="EMBL/GenBank/DDBJ databases">
        <title>Candida pseudohaemulonii genome assembly and annotation.</title>
        <authorList>
            <person name="Munoz J.F."/>
            <person name="Gade L.G."/>
            <person name="Chow N.A."/>
            <person name="Litvintseva A.P."/>
            <person name="Loparev V.N."/>
            <person name="Cuomo C.A."/>
        </authorList>
    </citation>
    <scope>NUCLEOTIDE SEQUENCE [LARGE SCALE GENOMIC DNA]</scope>
    <source>
        <strain evidence="2 3">B12108</strain>
    </source>
</reference>
<name>A0A2P7YSY9_9ASCO</name>
<organism evidence="2 3">
    <name type="scientific">Candidozyma pseudohaemuli</name>
    <dbReference type="NCBI Taxonomy" id="418784"/>
    <lineage>
        <taxon>Eukaryota</taxon>
        <taxon>Fungi</taxon>
        <taxon>Dikarya</taxon>
        <taxon>Ascomycota</taxon>
        <taxon>Saccharomycotina</taxon>
        <taxon>Pichiomycetes</taxon>
        <taxon>Metschnikowiaceae</taxon>
        <taxon>Candidozyma</taxon>
    </lineage>
</organism>
<accession>A0A2P7YSY9</accession>
<evidence type="ECO:0000313" key="2">
    <source>
        <dbReference type="EMBL" id="PSK39078.1"/>
    </source>
</evidence>
<dbReference type="GeneID" id="36565779"/>
<dbReference type="InterPro" id="IPR013665">
    <property type="entry name" value="Sfi1_dom"/>
</dbReference>
<gene>
    <name evidence="2" type="ORF">C7M61_002390</name>
</gene>
<dbReference type="EMBL" id="PYFQ01000004">
    <property type="protein sequence ID" value="PSK39078.1"/>
    <property type="molecule type" value="Genomic_DNA"/>
</dbReference>